<evidence type="ECO:0000259" key="7">
    <source>
        <dbReference type="PROSITE" id="PS50110"/>
    </source>
</evidence>
<feature type="compositionally biased region" description="Basic and acidic residues" evidence="5">
    <location>
        <begin position="1106"/>
        <end position="1115"/>
    </location>
</feature>
<feature type="compositionally biased region" description="Low complexity" evidence="5">
    <location>
        <begin position="316"/>
        <end position="325"/>
    </location>
</feature>
<feature type="compositionally biased region" description="Low complexity" evidence="5">
    <location>
        <begin position="602"/>
        <end position="631"/>
    </location>
</feature>
<feature type="region of interest" description="Disordered" evidence="5">
    <location>
        <begin position="316"/>
        <end position="381"/>
    </location>
</feature>
<dbReference type="InterPro" id="IPR003661">
    <property type="entry name" value="HisK_dim/P_dom"/>
</dbReference>
<dbReference type="InterPro" id="IPR001610">
    <property type="entry name" value="PAC"/>
</dbReference>
<dbReference type="PRINTS" id="PR00344">
    <property type="entry name" value="BCTRLSENSOR"/>
</dbReference>
<dbReference type="SUPFAM" id="SSF52172">
    <property type="entry name" value="CheY-like"/>
    <property type="match status" value="1"/>
</dbReference>
<accession>A0ABP1FWG5</accession>
<proteinExistence type="predicted"/>
<evidence type="ECO:0000313" key="10">
    <source>
        <dbReference type="EMBL" id="CAL5224245.1"/>
    </source>
</evidence>
<feature type="region of interest" description="Disordered" evidence="5">
    <location>
        <begin position="810"/>
        <end position="829"/>
    </location>
</feature>
<dbReference type="SMART" id="SM00448">
    <property type="entry name" value="REC"/>
    <property type="match status" value="1"/>
</dbReference>
<dbReference type="PANTHER" id="PTHR45339:SF5">
    <property type="entry name" value="HISTIDINE KINASE"/>
    <property type="match status" value="1"/>
</dbReference>
<dbReference type="InterPro" id="IPR035965">
    <property type="entry name" value="PAS-like_dom_sf"/>
</dbReference>
<dbReference type="InterPro" id="IPR000700">
    <property type="entry name" value="PAS-assoc_C"/>
</dbReference>
<evidence type="ECO:0000259" key="9">
    <source>
        <dbReference type="PROSITE" id="PS50113"/>
    </source>
</evidence>
<keyword evidence="2 4" id="KW-0597">Phosphoprotein</keyword>
<name>A0ABP1FWG5_9CHLO</name>
<dbReference type="CDD" id="cd00082">
    <property type="entry name" value="HisKA"/>
    <property type="match status" value="1"/>
</dbReference>
<dbReference type="InterPro" id="IPR036097">
    <property type="entry name" value="HisK_dim/P_sf"/>
</dbReference>
<evidence type="ECO:0000256" key="1">
    <source>
        <dbReference type="ARBA" id="ARBA00022543"/>
    </source>
</evidence>
<dbReference type="CDD" id="cd00130">
    <property type="entry name" value="PAS"/>
    <property type="match status" value="1"/>
</dbReference>
<gene>
    <name evidence="10" type="primary">g6898</name>
    <name evidence="10" type="ORF">VP750_LOCUS5904</name>
</gene>
<comment type="caution">
    <text evidence="10">The sequence shown here is derived from an EMBL/GenBank/DDBJ whole genome shotgun (WGS) entry which is preliminary data.</text>
</comment>
<dbReference type="CDD" id="cd17546">
    <property type="entry name" value="REC_hyHK_CKI1_RcsC-like"/>
    <property type="match status" value="1"/>
</dbReference>
<keyword evidence="1" id="KW-0600">Photoreceptor protein</keyword>
<dbReference type="EMBL" id="CAXHTA020000010">
    <property type="protein sequence ID" value="CAL5224245.1"/>
    <property type="molecule type" value="Genomic_DNA"/>
</dbReference>
<feature type="domain" description="Histidine kinase" evidence="6">
    <location>
        <begin position="125"/>
        <end position="790"/>
    </location>
</feature>
<evidence type="ECO:0000256" key="2">
    <source>
        <dbReference type="ARBA" id="ARBA00022553"/>
    </source>
</evidence>
<protein>
    <submittedName>
        <fullName evidence="10">G6898 protein</fullName>
    </submittedName>
</protein>
<dbReference type="SUPFAM" id="SSF47384">
    <property type="entry name" value="Homodimeric domain of signal transducing histidine kinase"/>
    <property type="match status" value="1"/>
</dbReference>
<feature type="compositionally biased region" description="Polar residues" evidence="5">
    <location>
        <begin position="517"/>
        <end position="533"/>
    </location>
</feature>
<feature type="compositionally biased region" description="Low complexity" evidence="5">
    <location>
        <begin position="501"/>
        <end position="516"/>
    </location>
</feature>
<sequence>MPLIYANEAFARITGYSVAESLGKNCRFLQGPGTDKAPLQELRTATRLGRSCVVQLVNYRRNGDAFVNYLSVTPIHNDAGMLTHYVGIQSDITELVNHKKAELAAKHAAVQAAASAEAKSQFLARMSHEIRTPLNGMIAVGQLLAETALSPAQWDLVNTVRCSGETLLTLISDILDFSRIEANKMVLCTAPFRLSSVIEAAMEIAGPGAAMKRLQVAYHIAQGVPGVMLGDAQRLQQILLNVLNNAVKFTEAGAVLLEVWAEPVPDAPEPQGCAATLEKEATEDKPEAPISPSAQSANAISLAALSFEKMQTVSAAPQQLPQASAEHLQDASAAPSQHGDVRQQSHAALSPSESGRGAADGKGQLAPHPLLSITPGSSVGSEAAICDPSLHPLLQVGLASTQAPSSGTADSTASLPGSSHHPSELSRMGREGSLQAAADDPGMCGDGAALDTTSTMSISPSERQLPGLDLAQARSASSSDLRERMDDLEQVPERNALSLPECSSQSQAEVESQAASGQGNREGSSSGFSSLNRPQGCVPAAPESASEQGGLNCPEGVVPSVPLGTSESRSAQQAEQAHSYLEEPARRIRRDRPVGQQAEYEQQISQDPSSSVVDVQSGQSQQQADSAPPDSLNITSNRQRLPAGVPHSGLDAEPTAVNNPAVIQSAAVVVPKLKADASLSDADGPDRRVQAATPAAQAAVKDVVQKATGPEVLIHFSVRDTGIGISQQNISRLFQSFSQVDASPTRRYGGSGLGLAISQKLAEAMGGRMWAESGGMGLGTRFRWTMACRLPPSEPTGQLPAAAQKGLSKQRSLAVSLPPKAPAENGQGDMDELVPLVSRAQTTSIQRLNRSLWSDTSATNNAAGNTDNDLKEQTQRMLSGKKVLLVEPCDMVRQVNLLSLRTWGTSVCAVKTEEEAISRLKLRSGYKPERANGRAYTPKRERGYATSRRQSLHLEHAQGLEKECDIEGPFDVVLMDLALPRLLHALLQGGKEEASRVIFMGWPGQHELEDDRAAHRSQHADGVTGSGRTFDELSLPSLSLTKASSTSAQPPLALSEERVRAQNGRQLGYVVVTRPVRQGRLKLALEEVLSMTVDTPSSSRAMSECGRSEGRHSLDEPPAGWLPAPGARHMPKHHPGFQAPIDLSVEGVKRVPSGGQLKQAASKMAADARKPTESGEEKAAQIRVLIAEDNMINMKVALGILRRMGYAQVTHAFDGEEAYSTILERGGPDAFDVILMDLHMPRKGGMEVVRDVRQNWPDTAVRIIAVTADAFEDTREKCLRSGFDGWLAKPFRIEDLASVMDAIPARE</sequence>
<dbReference type="Gene3D" id="3.40.50.2300">
    <property type="match status" value="2"/>
</dbReference>
<feature type="region of interest" description="Disordered" evidence="5">
    <location>
        <begin position="1096"/>
        <end position="1119"/>
    </location>
</feature>
<evidence type="ECO:0000256" key="5">
    <source>
        <dbReference type="SAM" id="MobiDB-lite"/>
    </source>
</evidence>
<dbReference type="Pfam" id="PF00072">
    <property type="entry name" value="Response_reg"/>
    <property type="match status" value="1"/>
</dbReference>
<dbReference type="NCBIfam" id="TIGR00229">
    <property type="entry name" value="sensory_box"/>
    <property type="match status" value="1"/>
</dbReference>
<dbReference type="SMART" id="SM00387">
    <property type="entry name" value="HATPase_c"/>
    <property type="match status" value="1"/>
</dbReference>
<dbReference type="InterPro" id="IPR011006">
    <property type="entry name" value="CheY-like_superfamily"/>
</dbReference>
<dbReference type="SUPFAM" id="SSF55785">
    <property type="entry name" value="PYP-like sensor domain (PAS domain)"/>
    <property type="match status" value="1"/>
</dbReference>
<evidence type="ECO:0000256" key="4">
    <source>
        <dbReference type="PROSITE-ProRule" id="PRU00169"/>
    </source>
</evidence>
<dbReference type="PROSITE" id="PS50110">
    <property type="entry name" value="RESPONSE_REGULATORY"/>
    <property type="match status" value="1"/>
</dbReference>
<feature type="region of interest" description="Disordered" evidence="5">
    <location>
        <begin position="399"/>
        <end position="655"/>
    </location>
</feature>
<dbReference type="Gene3D" id="3.30.565.10">
    <property type="entry name" value="Histidine kinase-like ATPase, C-terminal domain"/>
    <property type="match status" value="2"/>
</dbReference>
<dbReference type="SMART" id="SM00388">
    <property type="entry name" value="HisKA"/>
    <property type="match status" value="1"/>
</dbReference>
<reference evidence="10 11" key="1">
    <citation type="submission" date="2024-06" db="EMBL/GenBank/DDBJ databases">
        <authorList>
            <person name="Kraege A."/>
            <person name="Thomma B."/>
        </authorList>
    </citation>
    <scope>NUCLEOTIDE SEQUENCE [LARGE SCALE GENOMIC DNA]</scope>
</reference>
<organism evidence="10 11">
    <name type="scientific">Coccomyxa viridis</name>
    <dbReference type="NCBI Taxonomy" id="1274662"/>
    <lineage>
        <taxon>Eukaryota</taxon>
        <taxon>Viridiplantae</taxon>
        <taxon>Chlorophyta</taxon>
        <taxon>core chlorophytes</taxon>
        <taxon>Trebouxiophyceae</taxon>
        <taxon>Trebouxiophyceae incertae sedis</taxon>
        <taxon>Coccomyxaceae</taxon>
        <taxon>Coccomyxa</taxon>
    </lineage>
</organism>
<feature type="domain" description="PAS" evidence="8">
    <location>
        <begin position="1"/>
        <end position="25"/>
    </location>
</feature>
<feature type="compositionally biased region" description="Polar residues" evidence="5">
    <location>
        <begin position="563"/>
        <end position="576"/>
    </location>
</feature>
<dbReference type="InterPro" id="IPR004358">
    <property type="entry name" value="Sig_transdc_His_kin-like_C"/>
</dbReference>
<feature type="compositionally biased region" description="Basic and acidic residues" evidence="5">
    <location>
        <begin position="421"/>
        <end position="430"/>
    </location>
</feature>
<dbReference type="InterPro" id="IPR005467">
    <property type="entry name" value="His_kinase_dom"/>
</dbReference>
<evidence type="ECO:0000259" key="6">
    <source>
        <dbReference type="PROSITE" id="PS50109"/>
    </source>
</evidence>
<feature type="domain" description="Response regulatory" evidence="7">
    <location>
        <begin position="1183"/>
        <end position="1304"/>
    </location>
</feature>
<dbReference type="Gene3D" id="3.30.450.20">
    <property type="entry name" value="PAS domain"/>
    <property type="match status" value="1"/>
</dbReference>
<dbReference type="Pfam" id="PF13426">
    <property type="entry name" value="PAS_9"/>
    <property type="match status" value="1"/>
</dbReference>
<dbReference type="Gene3D" id="1.10.287.130">
    <property type="match status" value="1"/>
</dbReference>
<feature type="compositionally biased region" description="Polar residues" evidence="5">
    <location>
        <begin position="342"/>
        <end position="353"/>
    </location>
</feature>
<keyword evidence="1" id="KW-0675">Receptor</keyword>
<dbReference type="InterPro" id="IPR036890">
    <property type="entry name" value="HATPase_C_sf"/>
</dbReference>
<feature type="domain" description="PAC" evidence="9">
    <location>
        <begin position="50"/>
        <end position="104"/>
    </location>
</feature>
<dbReference type="PROSITE" id="PS50113">
    <property type="entry name" value="PAC"/>
    <property type="match status" value="1"/>
</dbReference>
<dbReference type="InterPro" id="IPR003594">
    <property type="entry name" value="HATPase_dom"/>
</dbReference>
<dbReference type="SMART" id="SM00086">
    <property type="entry name" value="PAC"/>
    <property type="match status" value="1"/>
</dbReference>
<dbReference type="PANTHER" id="PTHR45339">
    <property type="entry name" value="HYBRID SIGNAL TRANSDUCTION HISTIDINE KINASE J"/>
    <property type="match status" value="1"/>
</dbReference>
<evidence type="ECO:0000259" key="8">
    <source>
        <dbReference type="PROSITE" id="PS50112"/>
    </source>
</evidence>
<dbReference type="SUPFAM" id="SSF55874">
    <property type="entry name" value="ATPase domain of HSP90 chaperone/DNA topoisomerase II/histidine kinase"/>
    <property type="match status" value="2"/>
</dbReference>
<dbReference type="Proteomes" id="UP001497392">
    <property type="component" value="Unassembled WGS sequence"/>
</dbReference>
<keyword evidence="3" id="KW-0716">Sensory transduction</keyword>
<dbReference type="Pfam" id="PF00512">
    <property type="entry name" value="HisKA"/>
    <property type="match status" value="1"/>
</dbReference>
<keyword evidence="1" id="KW-0157">Chromophore</keyword>
<dbReference type="Pfam" id="PF02518">
    <property type="entry name" value="HATPase_c"/>
    <property type="match status" value="1"/>
</dbReference>
<feature type="compositionally biased region" description="Polar residues" evidence="5">
    <location>
        <begin position="399"/>
        <end position="417"/>
    </location>
</feature>
<dbReference type="InterPro" id="IPR001789">
    <property type="entry name" value="Sig_transdc_resp-reg_receiver"/>
</dbReference>
<dbReference type="PROSITE" id="PS50112">
    <property type="entry name" value="PAS"/>
    <property type="match status" value="1"/>
</dbReference>
<evidence type="ECO:0000313" key="11">
    <source>
        <dbReference type="Proteomes" id="UP001497392"/>
    </source>
</evidence>
<feature type="modified residue" description="4-aspartylphosphate" evidence="4">
    <location>
        <position position="1237"/>
    </location>
</feature>
<dbReference type="PROSITE" id="PS50109">
    <property type="entry name" value="HIS_KIN"/>
    <property type="match status" value="1"/>
</dbReference>
<keyword evidence="11" id="KW-1185">Reference proteome</keyword>
<evidence type="ECO:0000256" key="3">
    <source>
        <dbReference type="ARBA" id="ARBA00022606"/>
    </source>
</evidence>
<feature type="compositionally biased region" description="Polar residues" evidence="5">
    <location>
        <begin position="451"/>
        <end position="462"/>
    </location>
</feature>
<dbReference type="InterPro" id="IPR000014">
    <property type="entry name" value="PAS"/>
</dbReference>